<feature type="compositionally biased region" description="Acidic residues" evidence="5">
    <location>
        <begin position="281"/>
        <end position="297"/>
    </location>
</feature>
<dbReference type="Gene3D" id="2.30.29.30">
    <property type="entry name" value="Pleckstrin-homology domain (PH domain)/Phosphotyrosine-binding domain (PTB)"/>
    <property type="match status" value="1"/>
</dbReference>
<dbReference type="AlphaFoldDB" id="A0A507CR07"/>
<proteinExistence type="predicted"/>
<dbReference type="PANTHER" id="PTHR21399:SF0">
    <property type="entry name" value="METHYLOSOME SUBUNIT PICLN"/>
    <property type="match status" value="1"/>
</dbReference>
<dbReference type="Proteomes" id="UP000317494">
    <property type="component" value="Unassembled WGS sequence"/>
</dbReference>
<sequence length="297" mass="32743">MPIQILNSLPQSLVIVPPNEATPSHFDTSDASTPLIRHHQPNTILDISPPILITATNARIGGSLKGDLYIGQNKIYFSSSLQTLSIDYLNIIVHAISRSGDRVLIKPHIYCQFDENICHNIQDGDGNALSTSIGSCSSQQEEKSAEDEQDQDDDQVTYEMRIVPDDSDSLDALFQTMSECASLHPDPTLAEEEDTMPDFMDPDAGWVFASDDQHGLGSQNGVHRFAPYYIPNHHPTTDTNEEAEMMNAAMQHIQNRFDVPSGYVEDVIASTTSGNGRENDCSDGDGPYEDIADDMQR</sequence>
<dbReference type="GO" id="GO:0045292">
    <property type="term" value="P:mRNA cis splicing, via spliceosome"/>
    <property type="evidence" value="ECO:0007669"/>
    <property type="project" value="TreeGrafter"/>
</dbReference>
<dbReference type="OrthoDB" id="19714at2759"/>
<dbReference type="InterPro" id="IPR039924">
    <property type="entry name" value="ICln/Lot5/Saf5"/>
</dbReference>
<dbReference type="PANTHER" id="PTHR21399">
    <property type="entry name" value="CHLORIDE CONDUCTANCE REGULATORY PROTEIN ICLN"/>
    <property type="match status" value="1"/>
</dbReference>
<keyword evidence="4" id="KW-0539">Nucleus</keyword>
<evidence type="ECO:0000313" key="8">
    <source>
        <dbReference type="Proteomes" id="UP000317494"/>
    </source>
</evidence>
<dbReference type="STRING" id="286115.A0A507CR07"/>
<feature type="compositionally biased region" description="Acidic residues" evidence="5">
    <location>
        <begin position="144"/>
        <end position="154"/>
    </location>
</feature>
<gene>
    <name evidence="6" type="ORF">SeLEV6574_g06606</name>
    <name evidence="7" type="ORF">SeMB42_g05531</name>
</gene>
<reference evidence="8 9" key="1">
    <citation type="journal article" date="2019" name="Sci. Rep.">
        <title>Comparative genomics of chytrid fungi reveal insights into the obligate biotrophic and pathogenic lifestyle of Synchytrium endobioticum.</title>
        <authorList>
            <person name="van de Vossenberg B.T.L.H."/>
            <person name="Warris S."/>
            <person name="Nguyen H.D.T."/>
            <person name="van Gent-Pelzer M.P.E."/>
            <person name="Joly D.L."/>
            <person name="van de Geest H.C."/>
            <person name="Bonants P.J.M."/>
            <person name="Smith D.S."/>
            <person name="Levesque C.A."/>
            <person name="van der Lee T.A.J."/>
        </authorList>
    </citation>
    <scope>NUCLEOTIDE SEQUENCE [LARGE SCALE GENOMIC DNA]</scope>
    <source>
        <strain evidence="6 9">LEV6574</strain>
        <strain evidence="7 8">MB42</strain>
    </source>
</reference>
<evidence type="ECO:0000313" key="6">
    <source>
        <dbReference type="EMBL" id="TPX40455.1"/>
    </source>
</evidence>
<dbReference type="Proteomes" id="UP000320475">
    <property type="component" value="Unassembled WGS sequence"/>
</dbReference>
<evidence type="ECO:0000256" key="3">
    <source>
        <dbReference type="ARBA" id="ARBA00022490"/>
    </source>
</evidence>
<evidence type="ECO:0000256" key="4">
    <source>
        <dbReference type="ARBA" id="ARBA00023242"/>
    </source>
</evidence>
<evidence type="ECO:0000313" key="9">
    <source>
        <dbReference type="Proteomes" id="UP000320475"/>
    </source>
</evidence>
<name>A0A507CR07_9FUNG</name>
<comment type="caution">
    <text evidence="7">The sequence shown here is derived from an EMBL/GenBank/DDBJ whole genome shotgun (WGS) entry which is preliminary data.</text>
</comment>
<dbReference type="GO" id="GO:0005681">
    <property type="term" value="C:spliceosomal complex"/>
    <property type="evidence" value="ECO:0007669"/>
    <property type="project" value="TreeGrafter"/>
</dbReference>
<dbReference type="GO" id="GO:0000387">
    <property type="term" value="P:spliceosomal snRNP assembly"/>
    <property type="evidence" value="ECO:0007669"/>
    <property type="project" value="TreeGrafter"/>
</dbReference>
<dbReference type="InterPro" id="IPR011993">
    <property type="entry name" value="PH-like_dom_sf"/>
</dbReference>
<accession>A0A507CR07</accession>
<feature type="region of interest" description="Disordered" evidence="5">
    <location>
        <begin position="130"/>
        <end position="154"/>
    </location>
</feature>
<dbReference type="EMBL" id="QEAM01000387">
    <property type="protein sequence ID" value="TPX40455.1"/>
    <property type="molecule type" value="Genomic_DNA"/>
</dbReference>
<dbReference type="GO" id="GO:0005829">
    <property type="term" value="C:cytosol"/>
    <property type="evidence" value="ECO:0007669"/>
    <property type="project" value="TreeGrafter"/>
</dbReference>
<protein>
    <submittedName>
        <fullName evidence="7">Uncharacterized protein</fullName>
    </submittedName>
</protein>
<feature type="region of interest" description="Disordered" evidence="5">
    <location>
        <begin position="269"/>
        <end position="297"/>
    </location>
</feature>
<evidence type="ECO:0000256" key="2">
    <source>
        <dbReference type="ARBA" id="ARBA00004496"/>
    </source>
</evidence>
<dbReference type="GO" id="GO:0034715">
    <property type="term" value="C:pICln-Sm protein complex"/>
    <property type="evidence" value="ECO:0007669"/>
    <property type="project" value="TreeGrafter"/>
</dbReference>
<evidence type="ECO:0000256" key="5">
    <source>
        <dbReference type="SAM" id="MobiDB-lite"/>
    </source>
</evidence>
<keyword evidence="8" id="KW-1185">Reference proteome</keyword>
<dbReference type="EMBL" id="QEAN01000267">
    <property type="protein sequence ID" value="TPX41541.1"/>
    <property type="molecule type" value="Genomic_DNA"/>
</dbReference>
<evidence type="ECO:0000256" key="1">
    <source>
        <dbReference type="ARBA" id="ARBA00004123"/>
    </source>
</evidence>
<keyword evidence="3" id="KW-0963">Cytoplasm</keyword>
<organism evidence="7 8">
    <name type="scientific">Synchytrium endobioticum</name>
    <dbReference type="NCBI Taxonomy" id="286115"/>
    <lineage>
        <taxon>Eukaryota</taxon>
        <taxon>Fungi</taxon>
        <taxon>Fungi incertae sedis</taxon>
        <taxon>Chytridiomycota</taxon>
        <taxon>Chytridiomycota incertae sedis</taxon>
        <taxon>Chytridiomycetes</taxon>
        <taxon>Synchytriales</taxon>
        <taxon>Synchytriaceae</taxon>
        <taxon>Synchytrium</taxon>
    </lineage>
</organism>
<dbReference type="VEuPathDB" id="FungiDB:SeMB42_g05531"/>
<comment type="subcellular location">
    <subcellularLocation>
        <location evidence="2">Cytoplasm</location>
    </subcellularLocation>
    <subcellularLocation>
        <location evidence="1">Nucleus</location>
    </subcellularLocation>
</comment>
<evidence type="ECO:0000313" key="7">
    <source>
        <dbReference type="EMBL" id="TPX41541.1"/>
    </source>
</evidence>
<dbReference type="Pfam" id="PF03517">
    <property type="entry name" value="Voldacs"/>
    <property type="match status" value="1"/>
</dbReference>